<evidence type="ECO:0000256" key="5">
    <source>
        <dbReference type="ARBA" id="ARBA00023136"/>
    </source>
</evidence>
<gene>
    <name evidence="11" type="ORF">BV898_09332</name>
</gene>
<dbReference type="GO" id="GO:0005886">
    <property type="term" value="C:plasma membrane"/>
    <property type="evidence" value="ECO:0007669"/>
    <property type="project" value="UniProtKB-SubCell"/>
</dbReference>
<organism evidence="11 12">
    <name type="scientific">Hypsibius exemplaris</name>
    <name type="common">Freshwater tardigrade</name>
    <dbReference type="NCBI Taxonomy" id="2072580"/>
    <lineage>
        <taxon>Eukaryota</taxon>
        <taxon>Metazoa</taxon>
        <taxon>Ecdysozoa</taxon>
        <taxon>Tardigrada</taxon>
        <taxon>Eutardigrada</taxon>
        <taxon>Parachela</taxon>
        <taxon>Hypsibioidea</taxon>
        <taxon>Hypsibiidae</taxon>
        <taxon>Hypsibius</taxon>
    </lineage>
</organism>
<dbReference type="Gene3D" id="2.60.40.10">
    <property type="entry name" value="Immunoglobulins"/>
    <property type="match status" value="3"/>
</dbReference>
<sequence>MHSSSKQSTTGTTGSAGRKDVEFTAPMENVSVPLGKDGVFTCKINQIVHADHLQLVWLRLDSQTILAFENRLVQNNPRISVSHGDRRDFSLHIKAVQPEDSGHYACQINTNPLSQMRAYLDVLVPPVISATETTEHATVREASNVTLKCAASGHPAPAITWSREDNMYITPRGEEKALTYNGTELSLERVGRADMATYLCMASNGVPPAVSQRISVKVEFPPMIWVEPKHVSAWIGGSATLKCETEAYPQAVHFWFREGVVLTNTEKYDIRSEPAPEPQSYRMKMQLTIKNIEAKDFGDYTCSASNSHGSVEGAAKLYEIEVPPEGRTTASSHRAKSTHRGSGKKRKHQKSQDSNTTKFEDNRAFYDKQQMDQDQSSPPLEEHVRGALRKKDSDNGGCAVLRMQTITTYSLPMALLLMHIF</sequence>
<reference evidence="12" key="1">
    <citation type="submission" date="2017-01" db="EMBL/GenBank/DDBJ databases">
        <title>Comparative genomics of anhydrobiosis in the tardigrade Hypsibius dujardini.</title>
        <authorList>
            <person name="Yoshida Y."/>
            <person name="Koutsovoulos G."/>
            <person name="Laetsch D."/>
            <person name="Stevens L."/>
            <person name="Kumar S."/>
            <person name="Horikawa D."/>
            <person name="Ishino K."/>
            <person name="Komine S."/>
            <person name="Tomita M."/>
            <person name="Blaxter M."/>
            <person name="Arakawa K."/>
        </authorList>
    </citation>
    <scope>NUCLEOTIDE SEQUENCE [LARGE SCALE GENOMIC DNA]</scope>
    <source>
        <strain evidence="12">Z151</strain>
    </source>
</reference>
<evidence type="ECO:0000256" key="9">
    <source>
        <dbReference type="SAM" id="MobiDB-lite"/>
    </source>
</evidence>
<dbReference type="InterPro" id="IPR003598">
    <property type="entry name" value="Ig_sub2"/>
</dbReference>
<evidence type="ECO:0000256" key="6">
    <source>
        <dbReference type="ARBA" id="ARBA00023157"/>
    </source>
</evidence>
<feature type="region of interest" description="Disordered" evidence="9">
    <location>
        <begin position="1"/>
        <end position="22"/>
    </location>
</feature>
<dbReference type="FunFam" id="2.60.40.10:FF:000328">
    <property type="entry name" value="CLUMA_CG000981, isoform A"/>
    <property type="match status" value="1"/>
</dbReference>
<comment type="caution">
    <text evidence="11">The sequence shown here is derived from an EMBL/GenBank/DDBJ whole genome shotgun (WGS) entry which is preliminary data.</text>
</comment>
<keyword evidence="12" id="KW-1185">Reference proteome</keyword>
<name>A0A1W0WMZ1_HYPEX</name>
<feature type="compositionally biased region" description="Basic and acidic residues" evidence="9">
    <location>
        <begin position="380"/>
        <end position="394"/>
    </location>
</feature>
<dbReference type="InterPro" id="IPR036179">
    <property type="entry name" value="Ig-like_dom_sf"/>
</dbReference>
<keyword evidence="5" id="KW-0472">Membrane</keyword>
<feature type="compositionally biased region" description="Basic and acidic residues" evidence="9">
    <location>
        <begin position="358"/>
        <end position="371"/>
    </location>
</feature>
<feature type="region of interest" description="Disordered" evidence="9">
    <location>
        <begin position="323"/>
        <end position="395"/>
    </location>
</feature>
<accession>A0A1W0WMZ1</accession>
<protein>
    <submittedName>
        <fullName evidence="11">Lachesin</fullName>
    </submittedName>
</protein>
<keyword evidence="8" id="KW-0393">Immunoglobulin domain</keyword>
<dbReference type="Pfam" id="PF07686">
    <property type="entry name" value="V-set"/>
    <property type="match status" value="1"/>
</dbReference>
<dbReference type="InterPro" id="IPR051170">
    <property type="entry name" value="Neural/epithelial_adhesion"/>
</dbReference>
<keyword evidence="7" id="KW-0325">Glycoprotein</keyword>
<feature type="domain" description="Ig-like" evidence="10">
    <location>
        <begin position="125"/>
        <end position="215"/>
    </location>
</feature>
<dbReference type="InterPro" id="IPR013783">
    <property type="entry name" value="Ig-like_fold"/>
</dbReference>
<dbReference type="SMART" id="SM00408">
    <property type="entry name" value="IGc2"/>
    <property type="match status" value="3"/>
</dbReference>
<dbReference type="InterPro" id="IPR007110">
    <property type="entry name" value="Ig-like_dom"/>
</dbReference>
<dbReference type="AlphaFoldDB" id="A0A1W0WMZ1"/>
<dbReference type="PANTHER" id="PTHR12231">
    <property type="entry name" value="CTX-RELATED TYPE I TRANSMEMBRANE PROTEIN"/>
    <property type="match status" value="1"/>
</dbReference>
<keyword evidence="4" id="KW-0677">Repeat</keyword>
<evidence type="ECO:0000256" key="2">
    <source>
        <dbReference type="ARBA" id="ARBA00022475"/>
    </source>
</evidence>
<proteinExistence type="predicted"/>
<evidence type="ECO:0000256" key="3">
    <source>
        <dbReference type="ARBA" id="ARBA00022729"/>
    </source>
</evidence>
<evidence type="ECO:0000256" key="4">
    <source>
        <dbReference type="ARBA" id="ARBA00022737"/>
    </source>
</evidence>
<comment type="subcellular location">
    <subcellularLocation>
        <location evidence="1">Cell membrane</location>
    </subcellularLocation>
</comment>
<dbReference type="Pfam" id="PF13927">
    <property type="entry name" value="Ig_3"/>
    <property type="match status" value="2"/>
</dbReference>
<evidence type="ECO:0000259" key="10">
    <source>
        <dbReference type="PROSITE" id="PS50835"/>
    </source>
</evidence>
<feature type="domain" description="Ig-like" evidence="10">
    <location>
        <begin position="19"/>
        <end position="121"/>
    </location>
</feature>
<evidence type="ECO:0000256" key="1">
    <source>
        <dbReference type="ARBA" id="ARBA00004236"/>
    </source>
</evidence>
<dbReference type="InterPro" id="IPR003599">
    <property type="entry name" value="Ig_sub"/>
</dbReference>
<keyword evidence="6" id="KW-1015">Disulfide bond</keyword>
<dbReference type="SMART" id="SM00409">
    <property type="entry name" value="IG"/>
    <property type="match status" value="3"/>
</dbReference>
<feature type="compositionally biased region" description="Low complexity" evidence="9">
    <location>
        <begin position="1"/>
        <end position="16"/>
    </location>
</feature>
<dbReference type="SUPFAM" id="SSF48726">
    <property type="entry name" value="Immunoglobulin"/>
    <property type="match status" value="3"/>
</dbReference>
<dbReference type="OrthoDB" id="10012075at2759"/>
<dbReference type="PANTHER" id="PTHR12231:SF253">
    <property type="entry name" value="DPR-INTERACTING PROTEIN ETA, ISOFORM B-RELATED"/>
    <property type="match status" value="1"/>
</dbReference>
<evidence type="ECO:0000313" key="11">
    <source>
        <dbReference type="EMBL" id="OQV16493.1"/>
    </source>
</evidence>
<feature type="domain" description="Ig-like" evidence="10">
    <location>
        <begin position="222"/>
        <end position="318"/>
    </location>
</feature>
<dbReference type="Proteomes" id="UP000192578">
    <property type="component" value="Unassembled WGS sequence"/>
</dbReference>
<evidence type="ECO:0000256" key="8">
    <source>
        <dbReference type="ARBA" id="ARBA00023319"/>
    </source>
</evidence>
<dbReference type="EMBL" id="MTYJ01000073">
    <property type="protein sequence ID" value="OQV16493.1"/>
    <property type="molecule type" value="Genomic_DNA"/>
</dbReference>
<feature type="compositionally biased region" description="Basic residues" evidence="9">
    <location>
        <begin position="333"/>
        <end position="349"/>
    </location>
</feature>
<keyword evidence="2" id="KW-1003">Cell membrane</keyword>
<keyword evidence="3" id="KW-0732">Signal</keyword>
<evidence type="ECO:0000256" key="7">
    <source>
        <dbReference type="ARBA" id="ARBA00023180"/>
    </source>
</evidence>
<dbReference type="GO" id="GO:0043005">
    <property type="term" value="C:neuron projection"/>
    <property type="evidence" value="ECO:0007669"/>
    <property type="project" value="TreeGrafter"/>
</dbReference>
<evidence type="ECO:0000313" key="12">
    <source>
        <dbReference type="Proteomes" id="UP000192578"/>
    </source>
</evidence>
<dbReference type="PROSITE" id="PS50835">
    <property type="entry name" value="IG_LIKE"/>
    <property type="match status" value="3"/>
</dbReference>
<dbReference type="InterPro" id="IPR013106">
    <property type="entry name" value="Ig_V-set"/>
</dbReference>